<evidence type="ECO:0000313" key="7">
    <source>
        <dbReference type="Proteomes" id="UP000236723"/>
    </source>
</evidence>
<dbReference type="GO" id="GO:0003885">
    <property type="term" value="F:D-arabinono-1,4-lactone oxidase activity"/>
    <property type="evidence" value="ECO:0007669"/>
    <property type="project" value="InterPro"/>
</dbReference>
<dbReference type="InterPro" id="IPR016171">
    <property type="entry name" value="Vanillyl_alc_oxidase_C-sub2"/>
</dbReference>
<dbReference type="PANTHER" id="PTHR43762">
    <property type="entry name" value="L-GULONOLACTONE OXIDASE"/>
    <property type="match status" value="1"/>
</dbReference>
<dbReference type="PANTHER" id="PTHR43762:SF1">
    <property type="entry name" value="D-ARABINONO-1,4-LACTONE OXIDASE"/>
    <property type="match status" value="1"/>
</dbReference>
<comment type="pathway">
    <text evidence="1">Cofactor biosynthesis; L-ascorbate biosynthesis.</text>
</comment>
<dbReference type="NCBIfam" id="TIGR01679">
    <property type="entry name" value="bact_FAD_ox"/>
    <property type="match status" value="1"/>
</dbReference>
<dbReference type="OrthoDB" id="9800184at2"/>
<dbReference type="InterPro" id="IPR016167">
    <property type="entry name" value="FAD-bd_PCMH_sub1"/>
</dbReference>
<reference evidence="7" key="1">
    <citation type="submission" date="2016-10" db="EMBL/GenBank/DDBJ databases">
        <authorList>
            <person name="Varghese N."/>
            <person name="Submissions S."/>
        </authorList>
    </citation>
    <scope>NUCLEOTIDE SEQUENCE [LARGE SCALE GENOMIC DNA]</scope>
    <source>
        <strain evidence="7">DSM 43163</strain>
    </source>
</reference>
<evidence type="ECO:0000256" key="2">
    <source>
        <dbReference type="ARBA" id="ARBA00005466"/>
    </source>
</evidence>
<dbReference type="InterPro" id="IPR036318">
    <property type="entry name" value="FAD-bd_PCMH-like_sf"/>
</dbReference>
<dbReference type="AlphaFoldDB" id="A0A1H5XKP6"/>
<dbReference type="InterPro" id="IPR007173">
    <property type="entry name" value="ALO_C"/>
</dbReference>
<evidence type="ECO:0000256" key="4">
    <source>
        <dbReference type="ARBA" id="ARBA00023002"/>
    </source>
</evidence>
<dbReference type="PROSITE" id="PS51387">
    <property type="entry name" value="FAD_PCMH"/>
    <property type="match status" value="1"/>
</dbReference>
<evidence type="ECO:0000256" key="1">
    <source>
        <dbReference type="ARBA" id="ARBA00005147"/>
    </source>
</evidence>
<evidence type="ECO:0000313" key="6">
    <source>
        <dbReference type="EMBL" id="SEG12318.1"/>
    </source>
</evidence>
<dbReference type="RefSeq" id="WP_103937238.1">
    <property type="nucleotide sequence ID" value="NZ_FNVO01000003.1"/>
</dbReference>
<protein>
    <submittedName>
        <fullName evidence="6">FAD-linked oxidoreductase</fullName>
    </submittedName>
</protein>
<feature type="domain" description="FAD-binding PCMH-type" evidence="5">
    <location>
        <begin position="21"/>
        <end position="191"/>
    </location>
</feature>
<keyword evidence="7" id="KW-1185">Reference proteome</keyword>
<gene>
    <name evidence="6" type="ORF">SAMN04489712_103298</name>
</gene>
<dbReference type="PIRSF" id="PIRSF000136">
    <property type="entry name" value="LGO_GLO"/>
    <property type="match status" value="1"/>
</dbReference>
<dbReference type="Proteomes" id="UP000236723">
    <property type="component" value="Unassembled WGS sequence"/>
</dbReference>
<dbReference type="Gene3D" id="3.30.465.10">
    <property type="match status" value="1"/>
</dbReference>
<dbReference type="Gene3D" id="3.30.43.10">
    <property type="entry name" value="Uridine Diphospho-n-acetylenolpyruvylglucosamine Reductase, domain 2"/>
    <property type="match status" value="1"/>
</dbReference>
<keyword evidence="4" id="KW-0560">Oxidoreductase</keyword>
<organism evidence="6 7">
    <name type="scientific">Thermomonospora echinospora</name>
    <dbReference type="NCBI Taxonomy" id="1992"/>
    <lineage>
        <taxon>Bacteria</taxon>
        <taxon>Bacillati</taxon>
        <taxon>Actinomycetota</taxon>
        <taxon>Actinomycetes</taxon>
        <taxon>Streptosporangiales</taxon>
        <taxon>Thermomonosporaceae</taxon>
        <taxon>Thermomonospora</taxon>
    </lineage>
</organism>
<dbReference type="GO" id="GO:0019853">
    <property type="term" value="P:L-ascorbic acid biosynthetic process"/>
    <property type="evidence" value="ECO:0007669"/>
    <property type="project" value="UniProtKB-UniPathway"/>
</dbReference>
<dbReference type="InterPro" id="IPR006093">
    <property type="entry name" value="Oxy_OxRdtase_FAD_BS"/>
</dbReference>
<dbReference type="PROSITE" id="PS00862">
    <property type="entry name" value="OX2_COVAL_FAD"/>
    <property type="match status" value="1"/>
</dbReference>
<dbReference type="GO" id="GO:0080049">
    <property type="term" value="F:L-gulono-1,4-lactone dehydrogenase activity"/>
    <property type="evidence" value="ECO:0007669"/>
    <property type="project" value="TreeGrafter"/>
</dbReference>
<evidence type="ECO:0000259" key="5">
    <source>
        <dbReference type="PROSITE" id="PS51387"/>
    </source>
</evidence>
<dbReference type="InterPro" id="IPR016166">
    <property type="entry name" value="FAD-bd_PCMH"/>
</dbReference>
<keyword evidence="3" id="KW-0060">Ascorbate biosynthesis</keyword>
<comment type="similarity">
    <text evidence="2">Belongs to the oxygen-dependent FAD-linked oxidoreductase family.</text>
</comment>
<dbReference type="Gene3D" id="1.10.45.10">
    <property type="entry name" value="Vanillyl-alcohol Oxidase, Chain A, domain 4"/>
    <property type="match status" value="1"/>
</dbReference>
<accession>A0A1H5XKP6</accession>
<dbReference type="SUPFAM" id="SSF56176">
    <property type="entry name" value="FAD-binding/transporter-associated domain-like"/>
    <property type="match status" value="1"/>
</dbReference>
<dbReference type="Pfam" id="PF04030">
    <property type="entry name" value="ALO"/>
    <property type="match status" value="1"/>
</dbReference>
<dbReference type="UniPathway" id="UPA00132"/>
<sequence length="441" mass="49293">MSPARTSGAPDRAWRNWAGNQRAVPRRALTPRTTDEVVEAVRTAAEDGLTVRMTGSGHSFTAAAVTDGLLLRPGGLTAVRSVDTASGLVTVEAGLPLHELNRILDEHGLALANMGDIQQQTVAGALQTGTHGTGRDHAGLASQVAALELVLADGSVVTCSRTERPELFDAARVSLGALGVVTAVTWRTVPAFRLHAREEPMRWEEVLDRLDELADANEHFEFYWFPHTEGCLTKRNNRTDRAAAPLPRARHWLDDEFLSNSVFGGLQRLTRRLPAAIGPVNAVSARALGARTYIDTSYKVFTSPRRVRFKEQEYAIPREELVPTLRELRALFDRRDWRISFPIEVRLLPPEDAWLSMAHDRPSAFIAVHVYNRNPHEDYFTGVEELMTSVGGRPHWGKLHTRDAAYLEKVYPRLGAFRALRDELDPRRRFANRYTRQVFGS</sequence>
<dbReference type="EMBL" id="FNVO01000003">
    <property type="protein sequence ID" value="SEG12318.1"/>
    <property type="molecule type" value="Genomic_DNA"/>
</dbReference>
<dbReference type="InterPro" id="IPR016169">
    <property type="entry name" value="FAD-bd_PCMH_sub2"/>
</dbReference>
<evidence type="ECO:0000256" key="3">
    <source>
        <dbReference type="ARBA" id="ARBA00022644"/>
    </source>
</evidence>
<dbReference type="GO" id="GO:0016020">
    <property type="term" value="C:membrane"/>
    <property type="evidence" value="ECO:0007669"/>
    <property type="project" value="InterPro"/>
</dbReference>
<dbReference type="InterPro" id="IPR010031">
    <property type="entry name" value="FAD_lactone_oxidase-like"/>
</dbReference>
<dbReference type="GO" id="GO:0071949">
    <property type="term" value="F:FAD binding"/>
    <property type="evidence" value="ECO:0007669"/>
    <property type="project" value="InterPro"/>
</dbReference>
<dbReference type="Gene3D" id="3.30.70.2520">
    <property type="match status" value="1"/>
</dbReference>
<dbReference type="Pfam" id="PF01565">
    <property type="entry name" value="FAD_binding_4"/>
    <property type="match status" value="1"/>
</dbReference>
<dbReference type="InterPro" id="IPR006094">
    <property type="entry name" value="Oxid_FAD_bind_N"/>
</dbReference>
<name>A0A1H5XKP6_9ACTN</name>
<proteinExistence type="inferred from homology"/>